<dbReference type="InterPro" id="IPR002762">
    <property type="entry name" value="CbiX-like"/>
</dbReference>
<name>A0A2H1IR78_9MICO</name>
<dbReference type="PANTHER" id="PTHR33542">
    <property type="entry name" value="SIROHYDROCHLORIN FERROCHELATASE, CHLOROPLASTIC"/>
    <property type="match status" value="1"/>
</dbReference>
<evidence type="ECO:0000313" key="3">
    <source>
        <dbReference type="EMBL" id="SMX77693.1"/>
    </source>
</evidence>
<dbReference type="PANTHER" id="PTHR33542:SF5">
    <property type="entry name" value="FERROCHELATASE CHE1"/>
    <property type="match status" value="1"/>
</dbReference>
<dbReference type="Pfam" id="PF01903">
    <property type="entry name" value="CbiX"/>
    <property type="match status" value="1"/>
</dbReference>
<proteinExistence type="predicted"/>
<gene>
    <name evidence="3" type="ORF">BC102111_01482</name>
</gene>
<accession>A0A2H1IR78</accession>
<evidence type="ECO:0000256" key="2">
    <source>
        <dbReference type="ARBA" id="ARBA00023239"/>
    </source>
</evidence>
<dbReference type="InterPro" id="IPR050963">
    <property type="entry name" value="Sirohydro_Cobaltochel/CbiX"/>
</dbReference>
<organism evidence="3 4">
    <name type="scientific">Brevibacterium casei CIP 102111</name>
    <dbReference type="NCBI Taxonomy" id="1255625"/>
    <lineage>
        <taxon>Bacteria</taxon>
        <taxon>Bacillati</taxon>
        <taxon>Actinomycetota</taxon>
        <taxon>Actinomycetes</taxon>
        <taxon>Micrococcales</taxon>
        <taxon>Brevibacteriaceae</taxon>
        <taxon>Brevibacterium</taxon>
    </lineage>
</organism>
<dbReference type="Proteomes" id="UP000234333">
    <property type="component" value="Unassembled WGS sequence"/>
</dbReference>
<dbReference type="Gene3D" id="3.40.50.1400">
    <property type="match status" value="2"/>
</dbReference>
<dbReference type="EMBL" id="FXZC01000003">
    <property type="protein sequence ID" value="SMX77693.1"/>
    <property type="molecule type" value="Genomic_DNA"/>
</dbReference>
<reference evidence="4" key="1">
    <citation type="submission" date="2017-03" db="EMBL/GenBank/DDBJ databases">
        <authorList>
            <person name="Monnet C."/>
        </authorList>
    </citation>
    <scope>NUCLEOTIDE SEQUENCE [LARGE SCALE GENOMIC DNA]</scope>
    <source>
        <strain evidence="4">CIP 102111</strain>
    </source>
</reference>
<dbReference type="AlphaFoldDB" id="A0A2H1IR78"/>
<sequence>MLRPSLVVALTAPARSWHDEAMQPVLGLISHGTSSPDGQAVILALAEAVAADLRERGITDTLALGHVDVQAPDVAEVLATLPADRTTVLVPLLLSPGYHVHVDLAEAVAGAGGPAPDGMGSVPGLPVRDIRVAGTLGPDPRLAELLAAKLPDLDDGDEVILVAAGSSDERANDASRAVGDLLAETLARPVHTTFLAGDRDNLRDIVEQKGHLGRRLVAANYLLAPGYFDDLAARLLATVGGRLSAPLLHPSSPAPRQLVDIVRDRMVAVL</sequence>
<keyword evidence="1" id="KW-0479">Metal-binding</keyword>
<dbReference type="CDD" id="cd03416">
    <property type="entry name" value="CbiX_SirB_N"/>
    <property type="match status" value="1"/>
</dbReference>
<dbReference type="SUPFAM" id="SSF53800">
    <property type="entry name" value="Chelatase"/>
    <property type="match status" value="1"/>
</dbReference>
<dbReference type="GO" id="GO:0016829">
    <property type="term" value="F:lyase activity"/>
    <property type="evidence" value="ECO:0007669"/>
    <property type="project" value="UniProtKB-KW"/>
</dbReference>
<dbReference type="GO" id="GO:0046872">
    <property type="term" value="F:metal ion binding"/>
    <property type="evidence" value="ECO:0007669"/>
    <property type="project" value="UniProtKB-KW"/>
</dbReference>
<evidence type="ECO:0000256" key="1">
    <source>
        <dbReference type="ARBA" id="ARBA00022723"/>
    </source>
</evidence>
<keyword evidence="2" id="KW-0456">Lyase</keyword>
<protein>
    <submittedName>
        <fullName evidence="3">Sirohydrochlorin ferrochelatase</fullName>
    </submittedName>
</protein>
<evidence type="ECO:0000313" key="4">
    <source>
        <dbReference type="Proteomes" id="UP000234333"/>
    </source>
</evidence>